<keyword evidence="2 8" id="KW-0813">Transport</keyword>
<dbReference type="Proteomes" id="UP000243807">
    <property type="component" value="Chromosome"/>
</dbReference>
<keyword evidence="4 9" id="KW-0812">Transmembrane</keyword>
<evidence type="ECO:0000256" key="3">
    <source>
        <dbReference type="ARBA" id="ARBA00022475"/>
    </source>
</evidence>
<keyword evidence="3" id="KW-1003">Cell membrane</keyword>
<feature type="transmembrane region" description="Helical" evidence="9">
    <location>
        <begin position="113"/>
        <end position="136"/>
    </location>
</feature>
<accession>A0A1P8UDX0</accession>
<evidence type="ECO:0000256" key="2">
    <source>
        <dbReference type="ARBA" id="ARBA00022448"/>
    </source>
</evidence>
<dbReference type="AlphaFoldDB" id="A0A1P8UDX0"/>
<keyword evidence="5 8" id="KW-0653">Protein transport</keyword>
<dbReference type="GO" id="GO:0017038">
    <property type="term" value="P:protein import"/>
    <property type="evidence" value="ECO:0007669"/>
    <property type="project" value="TreeGrafter"/>
</dbReference>
<gene>
    <name evidence="11" type="ORF">BW247_01995</name>
</gene>
<dbReference type="InterPro" id="IPR002898">
    <property type="entry name" value="MotA_ExbB_proton_chnl"/>
</dbReference>
<protein>
    <submittedName>
        <fullName evidence="11">Flagellar motor protein MotA</fullName>
    </submittedName>
</protein>
<name>A0A1P8UDX0_9GAMM</name>
<comment type="subcellular location">
    <subcellularLocation>
        <location evidence="1">Cell membrane</location>
        <topology evidence="1">Multi-pass membrane protein</topology>
    </subcellularLocation>
    <subcellularLocation>
        <location evidence="8">Membrane</location>
        <topology evidence="8">Multi-pass membrane protein</topology>
    </subcellularLocation>
</comment>
<dbReference type="EMBL" id="CP019434">
    <property type="protein sequence ID" value="APZ42020.1"/>
    <property type="molecule type" value="Genomic_DNA"/>
</dbReference>
<evidence type="ECO:0000313" key="11">
    <source>
        <dbReference type="EMBL" id="APZ42020.1"/>
    </source>
</evidence>
<comment type="similarity">
    <text evidence="8">Belongs to the exbB/tolQ family.</text>
</comment>
<proteinExistence type="inferred from homology"/>
<keyword evidence="11" id="KW-0966">Cell projection</keyword>
<feature type="transmembrane region" description="Helical" evidence="9">
    <location>
        <begin position="17"/>
        <end position="40"/>
    </location>
</feature>
<keyword evidence="6 9" id="KW-1133">Transmembrane helix</keyword>
<keyword evidence="12" id="KW-1185">Reference proteome</keyword>
<evidence type="ECO:0000256" key="9">
    <source>
        <dbReference type="SAM" id="Phobius"/>
    </source>
</evidence>
<keyword evidence="7 9" id="KW-0472">Membrane</keyword>
<dbReference type="Pfam" id="PF01618">
    <property type="entry name" value="MotA_ExbB"/>
    <property type="match status" value="1"/>
</dbReference>
<keyword evidence="11" id="KW-0969">Cilium</keyword>
<dbReference type="STRING" id="1765967.BW247_01995"/>
<dbReference type="InterPro" id="IPR050790">
    <property type="entry name" value="ExbB/TolQ_transport"/>
</dbReference>
<evidence type="ECO:0000256" key="4">
    <source>
        <dbReference type="ARBA" id="ARBA00022692"/>
    </source>
</evidence>
<evidence type="ECO:0000256" key="7">
    <source>
        <dbReference type="ARBA" id="ARBA00023136"/>
    </source>
</evidence>
<dbReference type="OrthoDB" id="4045at2"/>
<evidence type="ECO:0000256" key="5">
    <source>
        <dbReference type="ARBA" id="ARBA00022927"/>
    </source>
</evidence>
<reference evidence="11 12" key="1">
    <citation type="submission" date="2017-01" db="EMBL/GenBank/DDBJ databases">
        <title>Draft sequence of Acidihalobacter ferrooxidans strain DSM 14175 (strain V8).</title>
        <authorList>
            <person name="Khaleque H.N."/>
            <person name="Ramsay J.P."/>
            <person name="Murphy R.J.T."/>
            <person name="Kaksonen A.H."/>
            <person name="Boxall N.J."/>
            <person name="Watkin E.L.J."/>
        </authorList>
    </citation>
    <scope>NUCLEOTIDE SEQUENCE [LARGE SCALE GENOMIC DNA]</scope>
    <source>
        <strain evidence="11 12">V8</strain>
    </source>
</reference>
<sequence length="214" mass="23568">MQALHDSLQMLDVGGPLIWPLLALAVIMVAIMLDKAYVYWRYTRPPTALRHLLADSEVSWNELDHFAATSDPQHHYVRFLRVILKNRQRPAWWTESRAGDEALLIQHALGRGLWVLETIVTAAPLLGLLGTIYGMMHAFSLFGAHGLVDPKGVTSGVATALIATALGLIVALIALFGFNYFSRLQSRTMDDLERAGTRLLDRARLEAGAEGAGV</sequence>
<organism evidence="11 12">
    <name type="scientific">Acidihalobacter ferrooxydans</name>
    <dbReference type="NCBI Taxonomy" id="1765967"/>
    <lineage>
        <taxon>Bacteria</taxon>
        <taxon>Pseudomonadati</taxon>
        <taxon>Pseudomonadota</taxon>
        <taxon>Gammaproteobacteria</taxon>
        <taxon>Chromatiales</taxon>
        <taxon>Ectothiorhodospiraceae</taxon>
        <taxon>Acidihalobacter</taxon>
    </lineage>
</organism>
<feature type="transmembrane region" description="Helical" evidence="9">
    <location>
        <begin position="156"/>
        <end position="181"/>
    </location>
</feature>
<evidence type="ECO:0000256" key="1">
    <source>
        <dbReference type="ARBA" id="ARBA00004651"/>
    </source>
</evidence>
<evidence type="ECO:0000256" key="8">
    <source>
        <dbReference type="RuleBase" id="RU004057"/>
    </source>
</evidence>
<feature type="domain" description="MotA/TolQ/ExbB proton channel" evidence="10">
    <location>
        <begin position="100"/>
        <end position="193"/>
    </location>
</feature>
<evidence type="ECO:0000259" key="10">
    <source>
        <dbReference type="Pfam" id="PF01618"/>
    </source>
</evidence>
<evidence type="ECO:0000313" key="12">
    <source>
        <dbReference type="Proteomes" id="UP000243807"/>
    </source>
</evidence>
<dbReference type="PANTHER" id="PTHR30625">
    <property type="entry name" value="PROTEIN TOLQ"/>
    <property type="match status" value="1"/>
</dbReference>
<evidence type="ECO:0000256" key="6">
    <source>
        <dbReference type="ARBA" id="ARBA00022989"/>
    </source>
</evidence>
<dbReference type="GO" id="GO:0005886">
    <property type="term" value="C:plasma membrane"/>
    <property type="evidence" value="ECO:0007669"/>
    <property type="project" value="UniProtKB-SubCell"/>
</dbReference>
<keyword evidence="11" id="KW-0282">Flagellum</keyword>
<dbReference type="PANTHER" id="PTHR30625:SF15">
    <property type="entry name" value="BIOPOLYMER TRANSPORT PROTEIN EXBB"/>
    <property type="match status" value="1"/>
</dbReference>
<dbReference type="KEGG" id="afy:BW247_01995"/>